<dbReference type="PROSITE" id="PS50209">
    <property type="entry name" value="CARD"/>
    <property type="match status" value="1"/>
</dbReference>
<evidence type="ECO:0000256" key="3">
    <source>
        <dbReference type="ARBA" id="ARBA00004496"/>
    </source>
</evidence>
<evidence type="ECO:0000256" key="16">
    <source>
        <dbReference type="ARBA" id="ARBA00022786"/>
    </source>
</evidence>
<feature type="region of interest" description="Disordered" evidence="28">
    <location>
        <begin position="1423"/>
        <end position="1461"/>
    </location>
</feature>
<dbReference type="PROSITE" id="PS50089">
    <property type="entry name" value="ZF_RING_2"/>
    <property type="match status" value="1"/>
</dbReference>
<feature type="domain" description="RING-type" evidence="29">
    <location>
        <begin position="2284"/>
        <end position="2319"/>
    </location>
</feature>
<evidence type="ECO:0000256" key="5">
    <source>
        <dbReference type="ARBA" id="ARBA00012483"/>
    </source>
</evidence>
<dbReference type="PANTHER" id="PTHR15921">
    <property type="entry name" value="PRE-MRNA CLEAVAGE COMPLEX II"/>
    <property type="match status" value="1"/>
</dbReference>
<dbReference type="PROSITE" id="PS51391">
    <property type="entry name" value="CID"/>
    <property type="match status" value="1"/>
</dbReference>
<dbReference type="InterPro" id="IPR048875">
    <property type="entry name" value="BIRC2-3-like_UBA"/>
</dbReference>
<dbReference type="SMART" id="SM00114">
    <property type="entry name" value="CARD"/>
    <property type="match status" value="1"/>
</dbReference>
<feature type="compositionally biased region" description="Polar residues" evidence="28">
    <location>
        <begin position="885"/>
        <end position="898"/>
    </location>
</feature>
<keyword evidence="8" id="KW-1017">Isopeptide bond</keyword>
<feature type="domain" description="CID" evidence="31">
    <location>
        <begin position="6"/>
        <end position="134"/>
    </location>
</feature>
<feature type="compositionally biased region" description="Basic residues" evidence="28">
    <location>
        <begin position="452"/>
        <end position="466"/>
    </location>
</feature>
<dbReference type="Gene3D" id="1.10.1170.10">
    <property type="entry name" value="Inhibitor Of Apoptosis Protein (2mihbC-IAP-1), Chain A"/>
    <property type="match status" value="3"/>
</dbReference>
<dbReference type="GO" id="GO:0061630">
    <property type="term" value="F:ubiquitin protein ligase activity"/>
    <property type="evidence" value="ECO:0007669"/>
    <property type="project" value="UniProtKB-EC"/>
</dbReference>
<evidence type="ECO:0000256" key="9">
    <source>
        <dbReference type="ARBA" id="ARBA00022553"/>
    </source>
</evidence>
<dbReference type="InterPro" id="IPR048830">
    <property type="entry name" value="PCF11_helical"/>
</dbReference>
<keyword evidence="6" id="KW-0488">Methylation</keyword>
<keyword evidence="19" id="KW-0007">Acetylation</keyword>
<feature type="coiled-coil region" evidence="27">
    <location>
        <begin position="194"/>
        <end position="221"/>
    </location>
</feature>
<evidence type="ECO:0000256" key="25">
    <source>
        <dbReference type="ARBA" id="ARBA00083113"/>
    </source>
</evidence>
<feature type="region of interest" description="Disordered" evidence="28">
    <location>
        <begin position="788"/>
        <end position="1099"/>
    </location>
</feature>
<dbReference type="InterPro" id="IPR045154">
    <property type="entry name" value="PCF11-like"/>
</dbReference>
<dbReference type="FunFam" id="1.10.8.10:FF:000084">
    <property type="entry name" value="E3 ubiquitin-protein ligase XIAP"/>
    <property type="match status" value="1"/>
</dbReference>
<dbReference type="GO" id="GO:0005737">
    <property type="term" value="C:cytoplasm"/>
    <property type="evidence" value="ECO:0007669"/>
    <property type="project" value="UniProtKB-SubCell"/>
</dbReference>
<dbReference type="Gene3D" id="1.10.533.10">
    <property type="entry name" value="Death Domain, Fas"/>
    <property type="match status" value="1"/>
</dbReference>
<evidence type="ECO:0000256" key="8">
    <source>
        <dbReference type="ARBA" id="ARBA00022499"/>
    </source>
</evidence>
<evidence type="ECO:0000256" key="11">
    <source>
        <dbReference type="ARBA" id="ARBA00022679"/>
    </source>
</evidence>
<keyword evidence="7" id="KW-0963">Cytoplasm</keyword>
<keyword evidence="9" id="KW-0597">Phosphoprotein</keyword>
<dbReference type="Pfam" id="PF21936">
    <property type="entry name" value="Pcf11_C"/>
    <property type="match status" value="1"/>
</dbReference>
<comment type="function">
    <text evidence="22">Component of pre-mRNA cleavage complex II, which promotes transcription termination by RNA polymerase II.</text>
</comment>
<dbReference type="CDD" id="cd16982">
    <property type="entry name" value="CID_Pcf11"/>
    <property type="match status" value="1"/>
</dbReference>
<evidence type="ECO:0000256" key="13">
    <source>
        <dbReference type="ARBA" id="ARBA00022723"/>
    </source>
</evidence>
<keyword evidence="18" id="KW-0832">Ubl conjugation</keyword>
<feature type="compositionally biased region" description="Basic and acidic residues" evidence="28">
    <location>
        <begin position="375"/>
        <end position="386"/>
    </location>
</feature>
<keyword evidence="21" id="KW-0539">Nucleus</keyword>
<dbReference type="CDD" id="cd14394">
    <property type="entry name" value="UBA_BIRC2_3"/>
    <property type="match status" value="1"/>
</dbReference>
<evidence type="ECO:0000256" key="28">
    <source>
        <dbReference type="SAM" id="MobiDB-lite"/>
    </source>
</evidence>
<dbReference type="Gene3D" id="1.25.40.90">
    <property type="match status" value="1"/>
</dbReference>
<evidence type="ECO:0000256" key="12">
    <source>
        <dbReference type="ARBA" id="ARBA00022703"/>
    </source>
</evidence>
<dbReference type="PROSITE" id="PS50143">
    <property type="entry name" value="BIR_REPEAT_2"/>
    <property type="match status" value="3"/>
</dbReference>
<feature type="compositionally biased region" description="Basic and acidic residues" evidence="28">
    <location>
        <begin position="392"/>
        <end position="407"/>
    </location>
</feature>
<dbReference type="GO" id="GO:0000993">
    <property type="term" value="F:RNA polymerase II complex binding"/>
    <property type="evidence" value="ECO:0007669"/>
    <property type="project" value="InterPro"/>
</dbReference>
<evidence type="ECO:0000256" key="6">
    <source>
        <dbReference type="ARBA" id="ARBA00022481"/>
    </source>
</evidence>
<evidence type="ECO:0000256" key="18">
    <source>
        <dbReference type="ARBA" id="ARBA00022843"/>
    </source>
</evidence>
<evidence type="ECO:0000256" key="23">
    <source>
        <dbReference type="ARBA" id="ARBA00063659"/>
    </source>
</evidence>
<dbReference type="FunFam" id="1.25.40.90:FF:000015">
    <property type="entry name" value="Pre-mRNA cleavage complex 2 protein Pcf11"/>
    <property type="match status" value="1"/>
</dbReference>
<evidence type="ECO:0000313" key="32">
    <source>
        <dbReference type="EMBL" id="KAJ8275843.1"/>
    </source>
</evidence>
<dbReference type="Pfam" id="PF04818">
    <property type="entry name" value="CID"/>
    <property type="match status" value="1"/>
</dbReference>
<comment type="caution">
    <text evidence="32">The sequence shown here is derived from an EMBL/GenBank/DDBJ whole genome shotgun (WGS) entry which is preliminary data.</text>
</comment>
<evidence type="ECO:0000256" key="7">
    <source>
        <dbReference type="ARBA" id="ARBA00022490"/>
    </source>
</evidence>
<dbReference type="FunFam" id="1.10.533.10:FF:000051">
    <property type="entry name" value="Baculoviral IAP repeat containing 2"/>
    <property type="match status" value="1"/>
</dbReference>
<keyword evidence="15 26" id="KW-0863">Zinc-finger</keyword>
<feature type="compositionally biased region" description="Basic and acidic residues" evidence="28">
    <location>
        <begin position="420"/>
        <end position="432"/>
    </location>
</feature>
<feature type="compositionally biased region" description="Basic and acidic residues" evidence="28">
    <location>
        <begin position="480"/>
        <end position="562"/>
    </location>
</feature>
<dbReference type="InterPro" id="IPR001370">
    <property type="entry name" value="BIR_rpt"/>
</dbReference>
<dbReference type="OrthoDB" id="343582at2759"/>
<feature type="compositionally biased region" description="Basic and acidic residues" evidence="28">
    <location>
        <begin position="875"/>
        <end position="884"/>
    </location>
</feature>
<dbReference type="InterPro" id="IPR021605">
    <property type="entry name" value="Pcf11_Clp1-ID"/>
</dbReference>
<keyword evidence="13" id="KW-0479">Metal-binding</keyword>
<evidence type="ECO:0000256" key="4">
    <source>
        <dbReference type="ARBA" id="ARBA00006672"/>
    </source>
</evidence>
<dbReference type="GO" id="GO:0003729">
    <property type="term" value="F:mRNA binding"/>
    <property type="evidence" value="ECO:0007669"/>
    <property type="project" value="InterPro"/>
</dbReference>
<dbReference type="InterPro" id="IPR047415">
    <property type="entry name" value="Pcf11_CID"/>
</dbReference>
<proteinExistence type="inferred from homology"/>
<feature type="compositionally biased region" description="Low complexity" evidence="28">
    <location>
        <begin position="967"/>
        <end position="978"/>
    </location>
</feature>
<dbReference type="FunFam" id="3.30.40.10:FF:000184">
    <property type="entry name" value="Baculoviral IAP repeat containing 2"/>
    <property type="match status" value="1"/>
</dbReference>
<evidence type="ECO:0000256" key="2">
    <source>
        <dbReference type="ARBA" id="ARBA00004123"/>
    </source>
</evidence>
<feature type="compositionally biased region" description="Basic and acidic residues" evidence="28">
    <location>
        <begin position="350"/>
        <end position="366"/>
    </location>
</feature>
<feature type="compositionally biased region" description="Polar residues" evidence="28">
    <location>
        <begin position="573"/>
        <end position="584"/>
    </location>
</feature>
<keyword evidence="11" id="KW-0808">Transferase</keyword>
<evidence type="ECO:0000256" key="26">
    <source>
        <dbReference type="PROSITE-ProRule" id="PRU00175"/>
    </source>
</evidence>
<dbReference type="Pfam" id="PF11526">
    <property type="entry name" value="Pfc11_Clp1_ID"/>
    <property type="match status" value="1"/>
</dbReference>
<evidence type="ECO:0000256" key="27">
    <source>
        <dbReference type="SAM" id="Coils"/>
    </source>
</evidence>
<evidence type="ECO:0000256" key="24">
    <source>
        <dbReference type="ARBA" id="ARBA00068814"/>
    </source>
</evidence>
<dbReference type="SMART" id="SM00582">
    <property type="entry name" value="RPR"/>
    <property type="match status" value="1"/>
</dbReference>
<dbReference type="PROSITE" id="PS01282">
    <property type="entry name" value="BIR_REPEAT_1"/>
    <property type="match status" value="1"/>
</dbReference>
<dbReference type="EC" id="2.3.2.27" evidence="5"/>
<feature type="compositionally biased region" description="Basic and acidic residues" evidence="28">
    <location>
        <begin position="800"/>
        <end position="826"/>
    </location>
</feature>
<keyword evidence="14" id="KW-0677">Repeat</keyword>
<dbReference type="Pfam" id="PF20845">
    <property type="entry name" value="Pcf11_helical"/>
    <property type="match status" value="1"/>
</dbReference>
<dbReference type="GO" id="GO:0008270">
    <property type="term" value="F:zinc ion binding"/>
    <property type="evidence" value="ECO:0007669"/>
    <property type="project" value="UniProtKB-KW"/>
</dbReference>
<gene>
    <name evidence="32" type="ORF">COCON_G00075950</name>
</gene>
<dbReference type="GO" id="GO:0006369">
    <property type="term" value="P:termination of RNA polymerase II transcription"/>
    <property type="evidence" value="ECO:0007669"/>
    <property type="project" value="InterPro"/>
</dbReference>
<dbReference type="GO" id="GO:0005849">
    <property type="term" value="C:mRNA cleavage factor complex"/>
    <property type="evidence" value="ECO:0007669"/>
    <property type="project" value="InterPro"/>
</dbReference>
<sequence>MSDDAAREDACREYLSSLEDLTFNSKPHINMLTILAEENLHFAKDIVAIIEAQIAKAPAAEKLPVLYLVDSIVKNVGGEYLEVFAKNLVTSFICVFEKVDENTRKSLFKLRSTWDDIFPLKKLYALDVRVNSVDPAWPIKPLPPNVNASIHVNPKFLKQTEEVTTPRAKTPQPPVHTVVSEKNLTQEQVIRQQLLAKQKQLLELQQKKIELELEQTKAQLAANQLVSVTNPSNIPASQPSIGVRVSLLTTAQPVKPWLPPPPDPKVSTRDPRLNRLSPAAAYVKEQVPNKKDSHGFGTAAHPSDKKTNASAEKQSKLEKTKIPKKDFLTEEKPKSKSPSPLTKGVQGKTKIPELENVKATDVNKRDPRLRKHLHDKTDVKEEELKEKKRGSDKKDRDEPTKALEHRSLGTRSKLANGSVNKHEPQEKQDSKPTKGNTRKRSHSRSRSPVLHSPKRKDRRSPKRRTRSISSSPPKSGKGRQAGDKHTHPEEFPPHANTREERSTPKKSASEPRRAKRSLEERPVEARESHSPRLPSDTKENTKRWRSGWEENKHLKQPEEGLPHGKSAQRHKASWSSSQRVTTPRTPKPHRLSIDVNLQIPEVLNSASKRDLLKKANKRLADGEISHDEFLAVAHRIKQLFLYQEEMQRSDSWEGSDDGQIVRKKKPLLATPPSQQGSLSDAEISYYEHKAKLRRTQVQRQGNDVWDADDSFSNEEASVREIEFPEGHPGTRTGDSHFRKHDEATEVPMCTSPIKSNRPEGPKCSQENKVMFEEHATVDVIKDLPSNKRGILRLKGQPGQDYRKRGDPRDYSDDRLKVKLEGGRDTHSPYNERPQLQRPPYEETDQGKSSLEAQKRYGGGNEAMKLEDSVNQPCSRLDELRKNDRPSNSSLLYKNSPSPVSFDGLAGKSPVRAFDSSSSLEVDSLPMTVREPSPSERFDIPSSCEQPMTVSEGDVPVSVEVPPRHDIPSGPGRSGQPGQMLCEASGQTPPHSSEGSLSLSGLSRYDAAKHPQRFDGPQGPQSMVFDGPSHMGQPRMEGPSRPHVQGRFDVNPGPGRFDGHSGPHNASRFDGQPPQGQSRFDGPQGPVRFNGPHLHKGQERFDDSIRYDSPSMQTGPPRFSEPHSLGRFDGPHIQQGTGRFDGPVVQQQPSGRFDNQGQFDGLQMQPNMFERPMRYDNPHIPQGLARFEPPVRFGGPQGQGPVRYDGPQSGPGAIRFENPQGQLGPMIFDGQQGMARFDCPPGQQPPPRYCGLPNQLRPQGLPMFETPQGPGPLANPGSQQPANFNMPNNRFSEPLNVFSSGPQPFPGQNISQGANFCVRAVPGGSAFSNTHVRPVGSFYNPSAPVVSGGSVNPSLPVGNIPQPMNMLSGIGKPQLPAPFIQSFIQTQNPVPFNQAGPQFSSESHFGQVDVNDLLAKLIDTGIIKPTQTDAPPNESPAPNPIQPTAEEEEEEEQEDDHDVPDLTGFVIDDMKQRYESVITKLYTGIQCYSCGMRFTASQTDVYADHLDWHYRQNRSEKDISKKVTHRRWYYSLTDWIEFEEIADLEERAKSQFFEKVHEEVVQKTQEAAKEKEFQSVKAAPAVVDESCEICQEQFEMYWEEDEEEWHLKNAIRVEEKTYHPSCYEDYKNTSSFVDCTPSPSKAPVENPLNVFIKQEQDDQSTCSSVKQETDAQSGSAEENVEEKVQPLSYITLCIHFAGKGWVLCDGVEVDKGSLCSPNTPANLQYDNSSELFRISTFAKFPTSVAVTERSLARAGFYYTGVGDRVQCFRCNVTAENWQSGECPTERHRQLSPSCSFIQSLPSTASLLSSSHSAFSPLRNVPVLPLSAPAATTAVVVTSAAVPPSGQQEEQAGYFNMGFTSVPPTSPLSSRGVEDMSHQRPPTCHNPSMRREQDRLESFQNWTLATITPAELAKAGFYSLGQGDRVACFTCGGQLSNWEPGDRAVSEHQRHYPNCPFVRGDRAENVSLNPGGLVNVSNPVMQQCDERLLTFVNWPSRIPVRPDQLAKAGFYYVGRNDDVKCFCCDGGLRCWESGDDPWVEHAKWFPRCEYLLQEKGQEFVHQIQARFPRLFEQLLTNGDSNSREFVDPPVVHLGPGEERSEDAVMMNTPVVTSALEMGFERSLVKQTVQSKILTSGENYKTVQELVSDLLSAEDEKREEEKERFAEEMASDGFTFLKKHHIALTQRLKSVQSLMDHLLEQAVILQKEYDAIHSCTSVKQQTSQLIDLVLSKGNAAAEVFRNWIQKNDVYLLRELMAQSNEAASPSQDLSDLPMEEQLRRLQEERTCKVCMDKEVNIVFIPCGHLVVCKECAPSLRKCPICRGLVKGTVRTFLS</sequence>
<feature type="compositionally biased region" description="Acidic residues" evidence="28">
    <location>
        <begin position="1444"/>
        <end position="1457"/>
    </location>
</feature>
<evidence type="ECO:0000313" key="33">
    <source>
        <dbReference type="Proteomes" id="UP001152803"/>
    </source>
</evidence>
<dbReference type="FunFam" id="1.10.1170.10:FF:000005">
    <property type="entry name" value="Baculoviral IAP repeat containing 2"/>
    <property type="match status" value="1"/>
</dbReference>
<dbReference type="InterPro" id="IPR001841">
    <property type="entry name" value="Znf_RING"/>
</dbReference>
<dbReference type="Pfam" id="PF00619">
    <property type="entry name" value="CARD"/>
    <property type="match status" value="1"/>
</dbReference>
<dbReference type="InterPro" id="IPR041933">
    <property type="entry name" value="BIRC2/BIRC3_UBA"/>
</dbReference>
<dbReference type="GO" id="GO:0031124">
    <property type="term" value="P:mRNA 3'-end processing"/>
    <property type="evidence" value="ECO:0007669"/>
    <property type="project" value="InterPro"/>
</dbReference>
<accession>A0A9Q1I246</accession>
<dbReference type="PANTHER" id="PTHR15921:SF3">
    <property type="entry name" value="PRE-MRNA CLEAVAGE COMPLEX 2 PROTEIN PCF11"/>
    <property type="match status" value="1"/>
</dbReference>
<feature type="compositionally biased region" description="Low complexity" evidence="28">
    <location>
        <begin position="991"/>
        <end position="1002"/>
    </location>
</feature>
<name>A0A9Q1I246_CONCO</name>
<keyword evidence="16" id="KW-0833">Ubl conjugation pathway</keyword>
<evidence type="ECO:0000256" key="10">
    <source>
        <dbReference type="ARBA" id="ARBA00022664"/>
    </source>
</evidence>
<comment type="catalytic activity">
    <reaction evidence="1">
        <text>S-ubiquitinyl-[E2 ubiquitin-conjugating enzyme]-L-cysteine + [acceptor protein]-L-lysine = [E2 ubiquitin-conjugating enzyme]-L-cysteine + N(6)-ubiquitinyl-[acceptor protein]-L-lysine.</text>
        <dbReference type="EC" id="2.3.2.27"/>
    </reaction>
</comment>
<dbReference type="InterPro" id="IPR011029">
    <property type="entry name" value="DEATH-like_dom_sf"/>
</dbReference>
<keyword evidence="12" id="KW-0053">Apoptosis</keyword>
<protein>
    <recommendedName>
        <fullName evidence="24">Pre-mRNA cleavage complex 2 protein Pcf11</fullName>
        <ecNumber evidence="5">2.3.2.27</ecNumber>
    </recommendedName>
    <alternativeName>
        <fullName evidence="25">Pre-mRNA cleavage complex II protein Pcf11</fullName>
    </alternativeName>
</protein>
<dbReference type="SUPFAM" id="SSF47986">
    <property type="entry name" value="DEATH domain"/>
    <property type="match status" value="1"/>
</dbReference>
<evidence type="ECO:0000256" key="21">
    <source>
        <dbReference type="ARBA" id="ARBA00023242"/>
    </source>
</evidence>
<dbReference type="SMART" id="SM00184">
    <property type="entry name" value="RING"/>
    <property type="match status" value="1"/>
</dbReference>
<dbReference type="InterPro" id="IPR006569">
    <property type="entry name" value="CID_dom"/>
</dbReference>
<keyword evidence="33" id="KW-1185">Reference proteome</keyword>
<dbReference type="GO" id="GO:0006915">
    <property type="term" value="P:apoptotic process"/>
    <property type="evidence" value="ECO:0007669"/>
    <property type="project" value="UniProtKB-KW"/>
</dbReference>
<dbReference type="EMBL" id="JAFJMO010000005">
    <property type="protein sequence ID" value="KAJ8275843.1"/>
    <property type="molecule type" value="Genomic_DNA"/>
</dbReference>
<feature type="compositionally biased region" description="Polar residues" evidence="28">
    <location>
        <begin position="1658"/>
        <end position="1675"/>
    </location>
</feature>
<comment type="subcellular location">
    <subcellularLocation>
        <location evidence="3">Cytoplasm</location>
    </subcellularLocation>
    <subcellularLocation>
        <location evidence="2">Nucleus</location>
    </subcellularLocation>
</comment>
<feature type="region of interest" description="Disordered" evidence="28">
    <location>
        <begin position="281"/>
        <end position="593"/>
    </location>
</feature>
<evidence type="ECO:0000256" key="1">
    <source>
        <dbReference type="ARBA" id="ARBA00000900"/>
    </source>
</evidence>
<evidence type="ECO:0000259" key="30">
    <source>
        <dbReference type="PROSITE" id="PS50209"/>
    </source>
</evidence>
<dbReference type="Pfam" id="PF21290">
    <property type="entry name" value="UBA_BIRC2-3"/>
    <property type="match status" value="1"/>
</dbReference>
<keyword evidence="10" id="KW-0507">mRNA processing</keyword>
<evidence type="ECO:0000256" key="15">
    <source>
        <dbReference type="ARBA" id="ARBA00022771"/>
    </source>
</evidence>
<dbReference type="CDD" id="cd00022">
    <property type="entry name" value="BIR"/>
    <property type="match status" value="3"/>
</dbReference>
<evidence type="ECO:0000259" key="29">
    <source>
        <dbReference type="PROSITE" id="PS50089"/>
    </source>
</evidence>
<keyword evidence="17" id="KW-0862">Zinc</keyword>
<comment type="similarity">
    <text evidence="4">Belongs to the IAP family.</text>
</comment>
<organism evidence="32 33">
    <name type="scientific">Conger conger</name>
    <name type="common">Conger eel</name>
    <name type="synonym">Muraena conger</name>
    <dbReference type="NCBI Taxonomy" id="82655"/>
    <lineage>
        <taxon>Eukaryota</taxon>
        <taxon>Metazoa</taxon>
        <taxon>Chordata</taxon>
        <taxon>Craniata</taxon>
        <taxon>Vertebrata</taxon>
        <taxon>Euteleostomi</taxon>
        <taxon>Actinopterygii</taxon>
        <taxon>Neopterygii</taxon>
        <taxon>Teleostei</taxon>
        <taxon>Anguilliformes</taxon>
        <taxon>Congridae</taxon>
        <taxon>Conger</taxon>
    </lineage>
</organism>
<feature type="domain" description="CARD" evidence="30">
    <location>
        <begin position="2166"/>
        <end position="2256"/>
    </location>
</feature>
<dbReference type="InterPro" id="IPR048832">
    <property type="entry name" value="PCF11_charged"/>
</dbReference>
<feature type="compositionally biased region" description="Basic and acidic residues" evidence="28">
    <location>
        <begin position="302"/>
        <end position="334"/>
    </location>
</feature>
<evidence type="ECO:0000256" key="14">
    <source>
        <dbReference type="ARBA" id="ARBA00022737"/>
    </source>
</evidence>
<dbReference type="Pfam" id="PF00653">
    <property type="entry name" value="BIR"/>
    <property type="match status" value="3"/>
</dbReference>
<dbReference type="CDD" id="cd16713">
    <property type="entry name" value="RING-HC_BIRC2_3_7"/>
    <property type="match status" value="1"/>
</dbReference>
<dbReference type="SUPFAM" id="SSF48464">
    <property type="entry name" value="ENTH/VHS domain"/>
    <property type="match status" value="1"/>
</dbReference>
<reference evidence="32" key="1">
    <citation type="journal article" date="2023" name="Science">
        <title>Genome structures resolve the early diversification of teleost fishes.</title>
        <authorList>
            <person name="Parey E."/>
            <person name="Louis A."/>
            <person name="Montfort J."/>
            <person name="Bouchez O."/>
            <person name="Roques C."/>
            <person name="Iampietro C."/>
            <person name="Lluch J."/>
            <person name="Castinel A."/>
            <person name="Donnadieu C."/>
            <person name="Desvignes T."/>
            <person name="Floi Bucao C."/>
            <person name="Jouanno E."/>
            <person name="Wen M."/>
            <person name="Mejri S."/>
            <person name="Dirks R."/>
            <person name="Jansen H."/>
            <person name="Henkel C."/>
            <person name="Chen W.J."/>
            <person name="Zahm M."/>
            <person name="Cabau C."/>
            <person name="Klopp C."/>
            <person name="Thompson A.W."/>
            <person name="Robinson-Rechavi M."/>
            <person name="Braasch I."/>
            <person name="Lecointre G."/>
            <person name="Bobe J."/>
            <person name="Postlethwait J.H."/>
            <person name="Berthelot C."/>
            <person name="Roest Crollius H."/>
            <person name="Guiguen Y."/>
        </authorList>
    </citation>
    <scope>NUCLEOTIDE SEQUENCE</scope>
    <source>
        <strain evidence="32">Concon-B</strain>
    </source>
</reference>
<dbReference type="Proteomes" id="UP001152803">
    <property type="component" value="Unassembled WGS sequence"/>
</dbReference>
<dbReference type="SMART" id="SM00238">
    <property type="entry name" value="BIR"/>
    <property type="match status" value="3"/>
</dbReference>
<dbReference type="Gene3D" id="1.10.8.10">
    <property type="entry name" value="DNA helicase RuvA subunit, C-terminal domain"/>
    <property type="match status" value="1"/>
</dbReference>
<dbReference type="Pfam" id="PF20827">
    <property type="entry name" value="PCF11_charged"/>
    <property type="match status" value="1"/>
</dbReference>
<feature type="region of interest" description="Disordered" evidence="28">
    <location>
        <begin position="1864"/>
        <end position="1889"/>
    </location>
</feature>
<comment type="subunit">
    <text evidence="23">Associates with the phosphorylated CTD domain of POLR2A /RNA polymerase II.</text>
</comment>
<evidence type="ECO:0000256" key="17">
    <source>
        <dbReference type="ARBA" id="ARBA00022833"/>
    </source>
</evidence>
<dbReference type="InterPro" id="IPR008942">
    <property type="entry name" value="ENTH_VHS"/>
</dbReference>
<dbReference type="Pfam" id="PF13920">
    <property type="entry name" value="zf-C3HC4_3"/>
    <property type="match status" value="1"/>
</dbReference>
<dbReference type="GO" id="GO:0042981">
    <property type="term" value="P:regulation of apoptotic process"/>
    <property type="evidence" value="ECO:0007669"/>
    <property type="project" value="InterPro"/>
</dbReference>
<keyword evidence="20 27" id="KW-0175">Coiled coil</keyword>
<dbReference type="FunFam" id="1.10.1170.10:FF:000002">
    <property type="entry name" value="Baculoviral IAP repeat containing 7"/>
    <property type="match status" value="1"/>
</dbReference>
<feature type="compositionally biased region" description="Polar residues" evidence="28">
    <location>
        <begin position="409"/>
        <end position="419"/>
    </location>
</feature>
<dbReference type="InterPro" id="IPR054127">
    <property type="entry name" value="Pcf11_C"/>
</dbReference>
<dbReference type="InterPro" id="IPR001315">
    <property type="entry name" value="CARD"/>
</dbReference>
<feature type="region of interest" description="Disordered" evidence="28">
    <location>
        <begin position="1656"/>
        <end position="1679"/>
    </location>
</feature>
<evidence type="ECO:0000256" key="22">
    <source>
        <dbReference type="ARBA" id="ARBA00057101"/>
    </source>
</evidence>
<evidence type="ECO:0000259" key="31">
    <source>
        <dbReference type="PROSITE" id="PS51391"/>
    </source>
</evidence>
<dbReference type="SUPFAM" id="SSF57924">
    <property type="entry name" value="Inhibitor of apoptosis (IAP) repeat"/>
    <property type="match status" value="3"/>
</dbReference>
<evidence type="ECO:0000256" key="20">
    <source>
        <dbReference type="ARBA" id="ARBA00023054"/>
    </source>
</evidence>
<evidence type="ECO:0000256" key="19">
    <source>
        <dbReference type="ARBA" id="ARBA00022990"/>
    </source>
</evidence>
<feature type="compositionally biased region" description="Basic residues" evidence="28">
    <location>
        <begin position="436"/>
        <end position="445"/>
    </location>
</feature>
<feature type="region of interest" description="Disordered" evidence="28">
    <location>
        <begin position="253"/>
        <end position="272"/>
    </location>
</feature>
<dbReference type="GO" id="GO:0043069">
    <property type="term" value="P:negative regulation of programmed cell death"/>
    <property type="evidence" value="ECO:0007669"/>
    <property type="project" value="UniProtKB-ARBA"/>
</dbReference>